<dbReference type="SUPFAM" id="SSF53067">
    <property type="entry name" value="Actin-like ATPase domain"/>
    <property type="match status" value="2"/>
</dbReference>
<comment type="caution">
    <text evidence="9">The sequence shown here is derived from an EMBL/GenBank/DDBJ whole genome shotgun (WGS) entry which is preliminary data.</text>
</comment>
<dbReference type="FunFam" id="3.30.420.40:FF:000071">
    <property type="entry name" value="Molecular chaperone DnaK"/>
    <property type="match status" value="1"/>
</dbReference>
<evidence type="ECO:0000256" key="3">
    <source>
        <dbReference type="ARBA" id="ARBA00022840"/>
    </source>
</evidence>
<evidence type="ECO:0000256" key="1">
    <source>
        <dbReference type="ARBA" id="ARBA00007381"/>
    </source>
</evidence>
<dbReference type="EMBL" id="MRZU01000002">
    <property type="protein sequence ID" value="OUJ19387.1"/>
    <property type="molecule type" value="Genomic_DNA"/>
</dbReference>
<dbReference type="OrthoDB" id="9944at2157"/>
<dbReference type="FunFam" id="3.90.640.10:FF:000003">
    <property type="entry name" value="Molecular chaperone DnaK"/>
    <property type="match status" value="1"/>
</dbReference>
<accession>A0A1Y3GDT7</accession>
<proteinExistence type="inferred from homology"/>
<dbReference type="Gene3D" id="3.30.30.30">
    <property type="match status" value="1"/>
</dbReference>
<dbReference type="SUPFAM" id="SSF100934">
    <property type="entry name" value="Heat shock protein 70kD (HSP70), C-terminal subdomain"/>
    <property type="match status" value="1"/>
</dbReference>
<dbReference type="InterPro" id="IPR012725">
    <property type="entry name" value="Chaperone_DnaK"/>
</dbReference>
<dbReference type="Proteomes" id="UP000195137">
    <property type="component" value="Unassembled WGS sequence"/>
</dbReference>
<feature type="compositionally biased region" description="Acidic residues" evidence="8">
    <location>
        <begin position="610"/>
        <end position="624"/>
    </location>
</feature>
<dbReference type="SUPFAM" id="SSF100920">
    <property type="entry name" value="Heat shock protein 70kD (HSP70), peptide-binding domain"/>
    <property type="match status" value="1"/>
</dbReference>
<dbReference type="GO" id="GO:0005524">
    <property type="term" value="F:ATP binding"/>
    <property type="evidence" value="ECO:0007669"/>
    <property type="project" value="UniProtKB-UniRule"/>
</dbReference>
<keyword evidence="10" id="KW-1185">Reference proteome</keyword>
<gene>
    <name evidence="5" type="primary">dnaK</name>
    <name evidence="9" type="ORF">AMET1_0056</name>
</gene>
<feature type="coiled-coil region" evidence="7">
    <location>
        <begin position="480"/>
        <end position="531"/>
    </location>
</feature>
<organism evidence="9 10">
    <name type="scientific">Methanonatronarchaeum thermophilum</name>
    <dbReference type="NCBI Taxonomy" id="1927129"/>
    <lineage>
        <taxon>Archaea</taxon>
        <taxon>Methanobacteriati</taxon>
        <taxon>Methanobacteriota</taxon>
        <taxon>Methanonatronarchaeia</taxon>
        <taxon>Methanonatronarchaeales</taxon>
        <taxon>Methanonatronarchaeaceae</taxon>
        <taxon>Methanonatronarchaeum</taxon>
    </lineage>
</organism>
<dbReference type="NCBIfam" id="NF001413">
    <property type="entry name" value="PRK00290.1"/>
    <property type="match status" value="1"/>
</dbReference>
<dbReference type="AlphaFoldDB" id="A0A1Y3GDT7"/>
<dbReference type="Gene3D" id="3.90.640.10">
    <property type="entry name" value="Actin, Chain A, domain 4"/>
    <property type="match status" value="1"/>
</dbReference>
<dbReference type="PROSITE" id="PS00329">
    <property type="entry name" value="HSP70_2"/>
    <property type="match status" value="1"/>
</dbReference>
<evidence type="ECO:0000313" key="10">
    <source>
        <dbReference type="Proteomes" id="UP000195137"/>
    </source>
</evidence>
<feature type="coiled-coil region" evidence="7">
    <location>
        <begin position="227"/>
        <end position="258"/>
    </location>
</feature>
<dbReference type="InterPro" id="IPR013126">
    <property type="entry name" value="Hsp_70_fam"/>
</dbReference>
<dbReference type="InterPro" id="IPR018181">
    <property type="entry name" value="Heat_shock_70_CS"/>
</dbReference>
<comment type="similarity">
    <text evidence="1 5 6">Belongs to the heat shock protein 70 family.</text>
</comment>
<evidence type="ECO:0000256" key="2">
    <source>
        <dbReference type="ARBA" id="ARBA00022741"/>
    </source>
</evidence>
<feature type="region of interest" description="Disordered" evidence="8">
    <location>
        <begin position="583"/>
        <end position="624"/>
    </location>
</feature>
<dbReference type="HAMAP" id="MF_00332">
    <property type="entry name" value="DnaK"/>
    <property type="match status" value="1"/>
</dbReference>
<dbReference type="Gene3D" id="2.60.34.10">
    <property type="entry name" value="Substrate Binding Domain Of DNAk, Chain A, domain 1"/>
    <property type="match status" value="1"/>
</dbReference>
<dbReference type="Pfam" id="PF00012">
    <property type="entry name" value="HSP70"/>
    <property type="match status" value="1"/>
</dbReference>
<dbReference type="CDD" id="cd10234">
    <property type="entry name" value="ASKHA_NBD_HSP70_DnaK-like"/>
    <property type="match status" value="1"/>
</dbReference>
<keyword evidence="7" id="KW-0175">Coiled coil</keyword>
<dbReference type="InterPro" id="IPR043129">
    <property type="entry name" value="ATPase_NBD"/>
</dbReference>
<evidence type="ECO:0000256" key="7">
    <source>
        <dbReference type="SAM" id="Coils"/>
    </source>
</evidence>
<dbReference type="Gene3D" id="3.30.420.40">
    <property type="match status" value="3"/>
</dbReference>
<dbReference type="Gene3D" id="1.20.1270.10">
    <property type="match status" value="1"/>
</dbReference>
<keyword evidence="2 5" id="KW-0547">Nucleotide-binding</keyword>
<dbReference type="RefSeq" id="WP_201721213.1">
    <property type="nucleotide sequence ID" value="NZ_MRZU01000002.1"/>
</dbReference>
<sequence length="624" mass="68540">MMSEGNEKILGIDLGTTNSAMAIVEGGDADIIENAEGDRTTPSIVGFKDGERLIGKPAKNQIVMNPENTVKSIKRHMGEEYTVELEDKEYTPQEISAMILQKIKMDAEDYLGQEINKAVITVPAYFTDAQRQATKDAGEIAGFEVERIINEPTAASLAYGLGDSEEKTIAVYDFGGGTFDLSILELDDGIFEVLATSGDNHLGGDDFDERVIDWIADKFMDEHGVDLREEPQALQRIKEAAEEAKKELSNKKRTQINIPFVYQDEDGAKNIDYKITRAKFEELVEDLVDKTIKLTKQGISDAGMDKNDIDDILLVGGSTRVPLVREKIKNYFGKDPSKKINPDEVVALGAAIQGGSLAGEVDDLLLLDVTPLSLGIETKGGVFTKLIEKNTTIPTEESKTFTTAVDNQTSVTVHVLQGERAMAKDNKSLGQFVLDGIPPAKAGVPQIDVTFEIDANGILQVSAKDKGTGKEQSITIQDQARLDEDEIERMKEEAEEYKEEDEKKKEKIEAINQAEQLIRGTKKVLDENEELVDEDIRKDINERIEDLEKEIGKDDPELQEIEKLTEKLVEASQKIGQKAYDQNAAAGAAGGAAAGHAAGQQQTQTGSEYVDVDYEEVDSDDGEK</sequence>
<dbReference type="PANTHER" id="PTHR19375">
    <property type="entry name" value="HEAT SHOCK PROTEIN 70KDA"/>
    <property type="match status" value="1"/>
</dbReference>
<keyword evidence="4 5" id="KW-0143">Chaperone</keyword>
<protein>
    <recommendedName>
        <fullName evidence="5">Chaperone protein DnaK</fullName>
    </recommendedName>
    <alternativeName>
        <fullName evidence="5">HSP70</fullName>
    </alternativeName>
    <alternativeName>
        <fullName evidence="5">Heat shock 70 kDa protein</fullName>
    </alternativeName>
    <alternativeName>
        <fullName evidence="5">Heat shock protein 70</fullName>
    </alternativeName>
</protein>
<evidence type="ECO:0000256" key="4">
    <source>
        <dbReference type="ARBA" id="ARBA00023186"/>
    </source>
</evidence>
<dbReference type="GO" id="GO:0140662">
    <property type="term" value="F:ATP-dependent protein folding chaperone"/>
    <property type="evidence" value="ECO:0007669"/>
    <property type="project" value="InterPro"/>
</dbReference>
<evidence type="ECO:0000313" key="9">
    <source>
        <dbReference type="EMBL" id="OUJ19387.1"/>
    </source>
</evidence>
<dbReference type="PRINTS" id="PR00301">
    <property type="entry name" value="HEATSHOCK70"/>
</dbReference>
<evidence type="ECO:0000256" key="5">
    <source>
        <dbReference type="HAMAP-Rule" id="MF_00332"/>
    </source>
</evidence>
<feature type="compositionally biased region" description="Low complexity" evidence="8">
    <location>
        <begin position="594"/>
        <end position="609"/>
    </location>
</feature>
<keyword evidence="3 5" id="KW-0067">ATP-binding</keyword>
<evidence type="ECO:0000256" key="6">
    <source>
        <dbReference type="RuleBase" id="RU003322"/>
    </source>
</evidence>
<dbReference type="NCBIfam" id="TIGR02350">
    <property type="entry name" value="prok_dnaK"/>
    <property type="match status" value="1"/>
</dbReference>
<name>A0A1Y3GDT7_9EURY</name>
<evidence type="ECO:0000256" key="8">
    <source>
        <dbReference type="SAM" id="MobiDB-lite"/>
    </source>
</evidence>
<dbReference type="PROSITE" id="PS01036">
    <property type="entry name" value="HSP70_3"/>
    <property type="match status" value="1"/>
</dbReference>
<dbReference type="FunFam" id="2.60.34.10:FF:000014">
    <property type="entry name" value="Chaperone protein DnaK HSP70"/>
    <property type="match status" value="1"/>
</dbReference>
<comment type="function">
    <text evidence="5">Acts as a chaperone.</text>
</comment>
<dbReference type="InterPro" id="IPR029047">
    <property type="entry name" value="HSP70_peptide-bd_sf"/>
</dbReference>
<dbReference type="GO" id="GO:0051082">
    <property type="term" value="F:unfolded protein binding"/>
    <property type="evidence" value="ECO:0007669"/>
    <property type="project" value="InterPro"/>
</dbReference>
<dbReference type="PROSITE" id="PS00297">
    <property type="entry name" value="HSP70_1"/>
    <property type="match status" value="1"/>
</dbReference>
<dbReference type="InterPro" id="IPR029048">
    <property type="entry name" value="HSP70_C_sf"/>
</dbReference>
<reference evidence="9 10" key="1">
    <citation type="submission" date="2016-12" db="EMBL/GenBank/DDBJ databases">
        <title>Discovery of methanogenic haloarchaea.</title>
        <authorList>
            <person name="Sorokin D.Y."/>
            <person name="Makarova K.S."/>
            <person name="Abbas B."/>
            <person name="Ferrer M."/>
            <person name="Golyshin P.N."/>
        </authorList>
    </citation>
    <scope>NUCLEOTIDE SEQUENCE [LARGE SCALE GENOMIC DNA]</scope>
    <source>
        <strain evidence="9">AMET1</strain>
    </source>
</reference>